<dbReference type="InterPro" id="IPR058649">
    <property type="entry name" value="CzcB_C"/>
</dbReference>
<evidence type="ECO:0000259" key="5">
    <source>
        <dbReference type="Pfam" id="PF25869"/>
    </source>
</evidence>
<dbReference type="Pfam" id="PF11827">
    <property type="entry name" value="DUF3347"/>
    <property type="match status" value="1"/>
</dbReference>
<dbReference type="AlphaFoldDB" id="A0A521EIG5"/>
<evidence type="ECO:0000256" key="2">
    <source>
        <dbReference type="ARBA" id="ARBA00022448"/>
    </source>
</evidence>
<dbReference type="Pfam" id="PF19335">
    <property type="entry name" value="HMBD"/>
    <property type="match status" value="1"/>
</dbReference>
<keyword evidence="10" id="KW-1185">Reference proteome</keyword>
<dbReference type="RefSeq" id="WP_142715562.1">
    <property type="nucleotide sequence ID" value="NZ_FXTH01000016.1"/>
</dbReference>
<gene>
    <name evidence="9" type="ORF">SAMN06265218_11677</name>
</gene>
<dbReference type="InterPro" id="IPR058792">
    <property type="entry name" value="Beta-barrel_RND_2"/>
</dbReference>
<dbReference type="EMBL" id="FXTH01000016">
    <property type="protein sequence ID" value="SMO83703.1"/>
    <property type="molecule type" value="Genomic_DNA"/>
</dbReference>
<dbReference type="GO" id="GO:0060003">
    <property type="term" value="P:copper ion export"/>
    <property type="evidence" value="ECO:0007669"/>
    <property type="project" value="TreeGrafter"/>
</dbReference>
<evidence type="ECO:0000259" key="6">
    <source>
        <dbReference type="Pfam" id="PF25919"/>
    </source>
</evidence>
<feature type="domain" description="CusB-like barrel-sandwich hybrid" evidence="6">
    <location>
        <begin position="138"/>
        <end position="254"/>
    </location>
</feature>
<accession>A0A521EIG5</accession>
<protein>
    <submittedName>
        <fullName evidence="9">Membrane fusion protein, Cu(I)/Ag(I) efflux system</fullName>
    </submittedName>
</protein>
<dbReference type="InterPro" id="IPR058791">
    <property type="entry name" value="3HB_CusB"/>
</dbReference>
<dbReference type="FunFam" id="2.40.30.170:FF:000010">
    <property type="entry name" value="Efflux RND transporter periplasmic adaptor subunit"/>
    <property type="match status" value="1"/>
</dbReference>
<dbReference type="InterPro" id="IPR006143">
    <property type="entry name" value="RND_pump_MFP"/>
</dbReference>
<dbReference type="GO" id="GO:0022857">
    <property type="term" value="F:transmembrane transporter activity"/>
    <property type="evidence" value="ECO:0007669"/>
    <property type="project" value="InterPro"/>
</dbReference>
<evidence type="ECO:0000259" key="8">
    <source>
        <dbReference type="Pfam" id="PF25975"/>
    </source>
</evidence>
<evidence type="ECO:0000259" key="4">
    <source>
        <dbReference type="Pfam" id="PF19335"/>
    </source>
</evidence>
<reference evidence="9 10" key="1">
    <citation type="submission" date="2017-05" db="EMBL/GenBank/DDBJ databases">
        <authorList>
            <person name="Varghese N."/>
            <person name="Submissions S."/>
        </authorList>
    </citation>
    <scope>NUCLEOTIDE SEQUENCE [LARGE SCALE GENOMIC DNA]</scope>
    <source>
        <strain evidence="9 10">DSM 21194</strain>
    </source>
</reference>
<feature type="domain" description="CzcB-like C-terminal circularly permuted SH3-like" evidence="8">
    <location>
        <begin position="344"/>
        <end position="405"/>
    </location>
</feature>
<comment type="similarity">
    <text evidence="1">Belongs to the membrane fusion protein (MFP) (TC 8.A.1) family.</text>
</comment>
<feature type="domain" description="CusB-like beta-barrel" evidence="7">
    <location>
        <begin position="259"/>
        <end position="330"/>
    </location>
</feature>
<dbReference type="InterPro" id="IPR058790">
    <property type="entry name" value="BSH_CusB"/>
</dbReference>
<evidence type="ECO:0000313" key="10">
    <source>
        <dbReference type="Proteomes" id="UP000317593"/>
    </source>
</evidence>
<feature type="domain" description="DUF3347" evidence="3">
    <location>
        <begin position="473"/>
        <end position="563"/>
    </location>
</feature>
<evidence type="ECO:0000259" key="7">
    <source>
        <dbReference type="Pfam" id="PF25954"/>
    </source>
</evidence>
<dbReference type="Proteomes" id="UP000317593">
    <property type="component" value="Unassembled WGS sequence"/>
</dbReference>
<feature type="domain" description="CusB-like three alpha-helical bundle" evidence="5">
    <location>
        <begin position="172"/>
        <end position="221"/>
    </location>
</feature>
<dbReference type="Gene3D" id="2.40.30.170">
    <property type="match status" value="1"/>
</dbReference>
<dbReference type="GO" id="GO:0046914">
    <property type="term" value="F:transition metal ion binding"/>
    <property type="evidence" value="ECO:0007669"/>
    <property type="project" value="TreeGrafter"/>
</dbReference>
<dbReference type="Pfam" id="PF25869">
    <property type="entry name" value="3HB_CusB"/>
    <property type="match status" value="1"/>
</dbReference>
<evidence type="ECO:0000256" key="1">
    <source>
        <dbReference type="ARBA" id="ARBA00009477"/>
    </source>
</evidence>
<feature type="domain" description="Heavy metal binding" evidence="4">
    <location>
        <begin position="55"/>
        <end position="82"/>
    </location>
</feature>
<dbReference type="OrthoDB" id="9806939at2"/>
<dbReference type="InterPro" id="IPR021782">
    <property type="entry name" value="DUF3347"/>
</dbReference>
<name>A0A521EIG5_9BACT</name>
<dbReference type="InterPro" id="IPR051909">
    <property type="entry name" value="MFP_Cation_Efflux"/>
</dbReference>
<dbReference type="Pfam" id="PF25954">
    <property type="entry name" value="Beta-barrel_RND_2"/>
    <property type="match status" value="1"/>
</dbReference>
<dbReference type="Pfam" id="PF25975">
    <property type="entry name" value="CzcB_C"/>
    <property type="match status" value="1"/>
</dbReference>
<dbReference type="PANTHER" id="PTHR30097">
    <property type="entry name" value="CATION EFFLUX SYSTEM PROTEIN CUSB"/>
    <property type="match status" value="1"/>
</dbReference>
<dbReference type="PANTHER" id="PTHR30097:SF4">
    <property type="entry name" value="SLR6042 PROTEIN"/>
    <property type="match status" value="1"/>
</dbReference>
<dbReference type="Pfam" id="PF25919">
    <property type="entry name" value="BSH_CusB"/>
    <property type="match status" value="1"/>
</dbReference>
<keyword evidence="2" id="KW-0813">Transport</keyword>
<dbReference type="NCBIfam" id="TIGR01730">
    <property type="entry name" value="RND_mfp"/>
    <property type="match status" value="1"/>
</dbReference>
<evidence type="ECO:0000313" key="9">
    <source>
        <dbReference type="EMBL" id="SMO83703.1"/>
    </source>
</evidence>
<dbReference type="GO" id="GO:0030288">
    <property type="term" value="C:outer membrane-bounded periplasmic space"/>
    <property type="evidence" value="ECO:0007669"/>
    <property type="project" value="TreeGrafter"/>
</dbReference>
<proteinExistence type="inferred from homology"/>
<dbReference type="GO" id="GO:0016020">
    <property type="term" value="C:membrane"/>
    <property type="evidence" value="ECO:0007669"/>
    <property type="project" value="InterPro"/>
</dbReference>
<organism evidence="9 10">
    <name type="scientific">Fodinibius sediminis</name>
    <dbReference type="NCBI Taxonomy" id="1214077"/>
    <lineage>
        <taxon>Bacteria</taxon>
        <taxon>Pseudomonadati</taxon>
        <taxon>Balneolota</taxon>
        <taxon>Balneolia</taxon>
        <taxon>Balneolales</taxon>
        <taxon>Balneolaceae</taxon>
        <taxon>Fodinibius</taxon>
    </lineage>
</organism>
<dbReference type="Gene3D" id="2.40.50.100">
    <property type="match status" value="1"/>
</dbReference>
<dbReference type="InterPro" id="IPR045800">
    <property type="entry name" value="HMBD"/>
</dbReference>
<dbReference type="SUPFAM" id="SSF111369">
    <property type="entry name" value="HlyD-like secretion proteins"/>
    <property type="match status" value="1"/>
</dbReference>
<dbReference type="GO" id="GO:0015679">
    <property type="term" value="P:plasma membrane copper ion transport"/>
    <property type="evidence" value="ECO:0007669"/>
    <property type="project" value="TreeGrafter"/>
</dbReference>
<evidence type="ECO:0000259" key="3">
    <source>
        <dbReference type="Pfam" id="PF11827"/>
    </source>
</evidence>
<dbReference type="Gene3D" id="2.40.420.20">
    <property type="match status" value="1"/>
</dbReference>
<sequence length="611" mass="67463">MKQSMNYKQTGKVIGILLAGLFLGWLFFGGSAADQPENMDEHVEQAHTNERGEIVYTCSMHPSVRQNEPGNCPICGMELIPAGSSEGMQEENPYELTMTPAAIRLAEVQTTEISRGTATKTVRMPGKITVDETRTSSITALFPGRIEDLYVDFTGQYVSKGEPLASIYSPKLVTAQKELIEAAKHKESNPTIYNAAKRKLKLWELSDRQIQQIEQSGELQTEMQIVAPKSGYVMSREVSREDYVQEGTLMYQIADLSRLWVMFQAYENDLAGLKKGDTVEFTVGAYPGETFNASITYIDPVLNSMKRTVSVRAEVANPNDRLKPEMLAEGVVSSTLDKGTDQLLVPKSAVLWTGERSVVYVKKPNTEQSTFEFREVVLGQRVGDQYVVKSGLEAGEDVVTNGNFKIDSAAQLAGKASMMNQNPDGKKSPGMPGMEGMDDMGESMQQISASAKASINDQAVPEAFKKELNGLTDAYLTIKDALAKDNFKNASTGIPPFKEKLSAIDMGLISDDQQMKAWMTRLNALKKHTHAVQQTNELSPFRQQFALLSEALLETLTTFGVERELFVQFCPMARGGEGAYWVSSQKKISNPYMGPKMPGCGETKMQINTDR</sequence>